<sequence>MIQKVLAQRTRQFTVVLEDIYKPHNASAVIRTCDCFGIQDVHVIEKTSQYKINPYVTRGAAQWVDLHKYYSPNGSSVDLCFDQLKKEGYRIVGTRPDATSKRIQDLDKSQKLALVFGNEHEGISKEVISRCDELIHIPMLGFTESFNISVSAAICLYELTRESKESRSESYFLSPEEKEEITYRWFRDIVKNVEAHEAKFLKDFAV</sequence>
<keyword evidence="6 7" id="KW-0694">RNA-binding</keyword>
<comment type="caution">
    <text evidence="9">The sequence shown here is derived from an EMBL/GenBank/DDBJ whole genome shotgun (WGS) entry which is preliminary data.</text>
</comment>
<evidence type="ECO:0000313" key="9">
    <source>
        <dbReference type="EMBL" id="MFC3881385.1"/>
    </source>
</evidence>
<dbReference type="EC" id="2.1.1.34" evidence="7"/>
<comment type="catalytic activity">
    <reaction evidence="7">
        <text>guanosine(18) in tRNA + S-adenosyl-L-methionine = 2'-O-methylguanosine(18) in tRNA + S-adenosyl-L-homocysteine + H(+)</text>
        <dbReference type="Rhea" id="RHEA:20077"/>
        <dbReference type="Rhea" id="RHEA-COMP:10190"/>
        <dbReference type="Rhea" id="RHEA-COMP:10192"/>
        <dbReference type="ChEBI" id="CHEBI:15378"/>
        <dbReference type="ChEBI" id="CHEBI:57856"/>
        <dbReference type="ChEBI" id="CHEBI:59789"/>
        <dbReference type="ChEBI" id="CHEBI:74269"/>
        <dbReference type="ChEBI" id="CHEBI:74445"/>
        <dbReference type="EC" id="2.1.1.34"/>
    </reaction>
</comment>
<keyword evidence="10" id="KW-1185">Reference proteome</keyword>
<dbReference type="InterPro" id="IPR029026">
    <property type="entry name" value="tRNA_m1G_MTases_N"/>
</dbReference>
<evidence type="ECO:0000256" key="5">
    <source>
        <dbReference type="ARBA" id="ARBA00022694"/>
    </source>
</evidence>
<dbReference type="GO" id="GO:0008168">
    <property type="term" value="F:methyltransferase activity"/>
    <property type="evidence" value="ECO:0007669"/>
    <property type="project" value="UniProtKB-KW"/>
</dbReference>
<proteinExistence type="inferred from homology"/>
<reference evidence="10" key="1">
    <citation type="journal article" date="2019" name="Int. J. Syst. Evol. Microbiol.">
        <title>The Global Catalogue of Microorganisms (GCM) 10K type strain sequencing project: providing services to taxonomists for standard genome sequencing and annotation.</title>
        <authorList>
            <consortium name="The Broad Institute Genomics Platform"/>
            <consortium name="The Broad Institute Genome Sequencing Center for Infectious Disease"/>
            <person name="Wu L."/>
            <person name="Ma J."/>
        </authorList>
    </citation>
    <scope>NUCLEOTIDE SEQUENCE [LARGE SCALE GENOMIC DNA]</scope>
    <source>
        <strain evidence="10">CCUG 60523</strain>
    </source>
</reference>
<dbReference type="GO" id="GO:0032259">
    <property type="term" value="P:methylation"/>
    <property type="evidence" value="ECO:0007669"/>
    <property type="project" value="UniProtKB-KW"/>
</dbReference>
<dbReference type="InterPro" id="IPR033671">
    <property type="entry name" value="TrmH"/>
</dbReference>
<comment type="similarity">
    <text evidence="7">Belongs to the class IV-like SAM-binding methyltransferase superfamily. RNA methyltransferase TrmH family.</text>
</comment>
<dbReference type="RefSeq" id="WP_377906727.1">
    <property type="nucleotide sequence ID" value="NZ_JBHRZS010000007.1"/>
</dbReference>
<comment type="function">
    <text evidence="7">Catalyzes the 2'-O methylation of guanosine at position 18 in tRNA.</text>
</comment>
<feature type="binding site" evidence="7">
    <location>
        <position position="137"/>
    </location>
    <ligand>
        <name>S-adenosyl-L-methionine</name>
        <dbReference type="ChEBI" id="CHEBI:59789"/>
    </ligand>
</feature>
<evidence type="ECO:0000256" key="7">
    <source>
        <dbReference type="HAMAP-Rule" id="MF_02060"/>
    </source>
</evidence>
<dbReference type="CDD" id="cd18092">
    <property type="entry name" value="SpoU-like_TrmH"/>
    <property type="match status" value="1"/>
</dbReference>
<feature type="domain" description="tRNA/rRNA methyltransferase SpoU type" evidence="8">
    <location>
        <begin position="13"/>
        <end position="157"/>
    </location>
</feature>
<dbReference type="InterPro" id="IPR001537">
    <property type="entry name" value="SpoU_MeTrfase"/>
</dbReference>
<evidence type="ECO:0000259" key="8">
    <source>
        <dbReference type="Pfam" id="PF00588"/>
    </source>
</evidence>
<organism evidence="9 10">
    <name type="scientific">Algoriphagus namhaensis</name>
    <dbReference type="NCBI Taxonomy" id="915353"/>
    <lineage>
        <taxon>Bacteria</taxon>
        <taxon>Pseudomonadati</taxon>
        <taxon>Bacteroidota</taxon>
        <taxon>Cytophagia</taxon>
        <taxon>Cytophagales</taxon>
        <taxon>Cyclobacteriaceae</taxon>
        <taxon>Algoriphagus</taxon>
    </lineage>
</organism>
<dbReference type="SUPFAM" id="SSF75217">
    <property type="entry name" value="alpha/beta knot"/>
    <property type="match status" value="1"/>
</dbReference>
<keyword evidence="5 7" id="KW-0819">tRNA processing</keyword>
<comment type="caution">
    <text evidence="7">Lacks conserved residue(s) required for the propagation of feature annotation.</text>
</comment>
<feature type="binding site" evidence="7">
    <location>
        <position position="94"/>
    </location>
    <ligand>
        <name>S-adenosyl-L-methionine</name>
        <dbReference type="ChEBI" id="CHEBI:59789"/>
    </ligand>
</feature>
<dbReference type="InterPro" id="IPR029028">
    <property type="entry name" value="Alpha/beta_knot_MTases"/>
</dbReference>
<dbReference type="PANTHER" id="PTHR43453:SF1">
    <property type="entry name" value="TRNA_RRNA METHYLTRANSFERASE SPOU TYPE DOMAIN-CONTAINING PROTEIN"/>
    <property type="match status" value="1"/>
</dbReference>
<keyword evidence="2 7" id="KW-0489">Methyltransferase</keyword>
<evidence type="ECO:0000313" key="10">
    <source>
        <dbReference type="Proteomes" id="UP001595805"/>
    </source>
</evidence>
<dbReference type="PANTHER" id="PTHR43453">
    <property type="entry name" value="RRNA METHYLASE-LIKE"/>
    <property type="match status" value="1"/>
</dbReference>
<name>A0ABV8AWT7_9BACT</name>
<evidence type="ECO:0000256" key="6">
    <source>
        <dbReference type="ARBA" id="ARBA00022884"/>
    </source>
</evidence>
<evidence type="ECO:0000256" key="1">
    <source>
        <dbReference type="ARBA" id="ARBA00022555"/>
    </source>
</evidence>
<keyword evidence="3 7" id="KW-0808">Transferase</keyword>
<dbReference type="EMBL" id="JBHRZS010000007">
    <property type="protein sequence ID" value="MFC3881385.1"/>
    <property type="molecule type" value="Genomic_DNA"/>
</dbReference>
<protein>
    <recommendedName>
        <fullName evidence="7">tRNA (guanosine(18)-2'-O)-methyltransferase</fullName>
        <ecNumber evidence="7">2.1.1.34</ecNumber>
    </recommendedName>
    <alternativeName>
        <fullName evidence="7">tRNA [Gm18] methyltransferase</fullName>
    </alternativeName>
</protein>
<evidence type="ECO:0000256" key="4">
    <source>
        <dbReference type="ARBA" id="ARBA00022691"/>
    </source>
</evidence>
<dbReference type="HAMAP" id="MF_02060">
    <property type="entry name" value="tRNA_methyltr_TrmH"/>
    <property type="match status" value="1"/>
</dbReference>
<accession>A0ABV8AWT7</accession>
<keyword evidence="4 7" id="KW-0949">S-adenosyl-L-methionine</keyword>
<keyword evidence="1 7" id="KW-0820">tRNA-binding</keyword>
<dbReference type="Gene3D" id="3.40.1280.10">
    <property type="match status" value="1"/>
</dbReference>
<dbReference type="Proteomes" id="UP001595805">
    <property type="component" value="Unassembled WGS sequence"/>
</dbReference>
<gene>
    <name evidence="7" type="primary">trmH</name>
    <name evidence="9" type="ORF">ACFOSV_14420</name>
</gene>
<evidence type="ECO:0000256" key="2">
    <source>
        <dbReference type="ARBA" id="ARBA00022603"/>
    </source>
</evidence>
<evidence type="ECO:0000256" key="3">
    <source>
        <dbReference type="ARBA" id="ARBA00022679"/>
    </source>
</evidence>
<dbReference type="Pfam" id="PF00588">
    <property type="entry name" value="SpoU_methylase"/>
    <property type="match status" value="1"/>
</dbReference>